<evidence type="ECO:0000313" key="4">
    <source>
        <dbReference type="Proteomes" id="UP000054097"/>
    </source>
</evidence>
<evidence type="ECO:0000259" key="2">
    <source>
        <dbReference type="PROSITE" id="PS50006"/>
    </source>
</evidence>
<keyword evidence="4" id="KW-1185">Reference proteome</keyword>
<dbReference type="Pfam" id="PF00498">
    <property type="entry name" value="FHA"/>
    <property type="match status" value="1"/>
</dbReference>
<dbReference type="InterPro" id="IPR008984">
    <property type="entry name" value="SMAD_FHA_dom_sf"/>
</dbReference>
<evidence type="ECO:0000256" key="1">
    <source>
        <dbReference type="SAM" id="MobiDB-lite"/>
    </source>
</evidence>
<feature type="compositionally biased region" description="Acidic residues" evidence="1">
    <location>
        <begin position="283"/>
        <end position="293"/>
    </location>
</feature>
<dbReference type="STRING" id="933852.A0A0C3BE63"/>
<evidence type="ECO:0000313" key="3">
    <source>
        <dbReference type="EMBL" id="KIM29746.1"/>
    </source>
</evidence>
<accession>A0A0C3BE63</accession>
<dbReference type="EMBL" id="KN824287">
    <property type="protein sequence ID" value="KIM29746.1"/>
    <property type="molecule type" value="Genomic_DNA"/>
</dbReference>
<proteinExistence type="predicted"/>
<name>A0A0C3BE63_SERVB</name>
<dbReference type="OrthoDB" id="4096268at2759"/>
<reference evidence="3 4" key="1">
    <citation type="submission" date="2014-04" db="EMBL/GenBank/DDBJ databases">
        <authorList>
            <consortium name="DOE Joint Genome Institute"/>
            <person name="Kuo A."/>
            <person name="Zuccaro A."/>
            <person name="Kohler A."/>
            <person name="Nagy L.G."/>
            <person name="Floudas D."/>
            <person name="Copeland A."/>
            <person name="Barry K.W."/>
            <person name="Cichocki N."/>
            <person name="Veneault-Fourrey C."/>
            <person name="LaButti K."/>
            <person name="Lindquist E.A."/>
            <person name="Lipzen A."/>
            <person name="Lundell T."/>
            <person name="Morin E."/>
            <person name="Murat C."/>
            <person name="Sun H."/>
            <person name="Tunlid A."/>
            <person name="Henrissat B."/>
            <person name="Grigoriev I.V."/>
            <person name="Hibbett D.S."/>
            <person name="Martin F."/>
            <person name="Nordberg H.P."/>
            <person name="Cantor M.N."/>
            <person name="Hua S.X."/>
        </authorList>
    </citation>
    <scope>NUCLEOTIDE SEQUENCE [LARGE SCALE GENOMIC DNA]</scope>
    <source>
        <strain evidence="3 4">MAFF 305830</strain>
    </source>
</reference>
<dbReference type="Proteomes" id="UP000054097">
    <property type="component" value="Unassembled WGS sequence"/>
</dbReference>
<dbReference type="Gene3D" id="2.60.200.20">
    <property type="match status" value="1"/>
</dbReference>
<gene>
    <name evidence="3" type="ORF">M408DRAFT_22616</name>
</gene>
<dbReference type="InterPro" id="IPR000253">
    <property type="entry name" value="FHA_dom"/>
</dbReference>
<feature type="region of interest" description="Disordered" evidence="1">
    <location>
        <begin position="1"/>
        <end position="20"/>
    </location>
</feature>
<feature type="compositionally biased region" description="Polar residues" evidence="1">
    <location>
        <begin position="151"/>
        <end position="167"/>
    </location>
</feature>
<feature type="region of interest" description="Disordered" evidence="1">
    <location>
        <begin position="151"/>
        <end position="186"/>
    </location>
</feature>
<reference evidence="4" key="2">
    <citation type="submission" date="2015-01" db="EMBL/GenBank/DDBJ databases">
        <title>Evolutionary Origins and Diversification of the Mycorrhizal Mutualists.</title>
        <authorList>
            <consortium name="DOE Joint Genome Institute"/>
            <consortium name="Mycorrhizal Genomics Consortium"/>
            <person name="Kohler A."/>
            <person name="Kuo A."/>
            <person name="Nagy L.G."/>
            <person name="Floudas D."/>
            <person name="Copeland A."/>
            <person name="Barry K.W."/>
            <person name="Cichocki N."/>
            <person name="Veneault-Fourrey C."/>
            <person name="LaButti K."/>
            <person name="Lindquist E.A."/>
            <person name="Lipzen A."/>
            <person name="Lundell T."/>
            <person name="Morin E."/>
            <person name="Murat C."/>
            <person name="Riley R."/>
            <person name="Ohm R."/>
            <person name="Sun H."/>
            <person name="Tunlid A."/>
            <person name="Henrissat B."/>
            <person name="Grigoriev I.V."/>
            <person name="Hibbett D.S."/>
            <person name="Martin F."/>
        </authorList>
    </citation>
    <scope>NUCLEOTIDE SEQUENCE [LARGE SCALE GENOMIC DNA]</scope>
    <source>
        <strain evidence="4">MAFF 305830</strain>
    </source>
</reference>
<protein>
    <recommendedName>
        <fullName evidence="2">FHA domain-containing protein</fullName>
    </recommendedName>
</protein>
<feature type="compositionally biased region" description="Basic and acidic residues" evidence="1">
    <location>
        <begin position="269"/>
        <end position="282"/>
    </location>
</feature>
<dbReference type="SUPFAM" id="SSF49879">
    <property type="entry name" value="SMAD/FHA domain"/>
    <property type="match status" value="1"/>
</dbReference>
<sequence>MATRYSSGSGSGHHDSASGRSIRTITLIPVDAEETQRVFHSSIGTFTIGRSTTVGDSKADATSNARDLYTTSCPVVSRSHATIRWLPNGEVVIVDSDSHHGTYINDSLSRLTPSQAYKLQDQDTISFGKGIFKDGSFHPPHTVTIRMNAGEQTPPQKSRTGTYGLKSQRTEPRHMTPGEGSQSEVQASKIRTEVQRLKGRREVGVKQKRQLQDVSSRLEYLEKNALDKITSPQEVDLRLRALERHYEALLEKLTSIEYNLRVPAQADGSPERETSPRRRSSEDDGEDTDDDEPATPPAPRSSMAGTVAMVLVGGVAVWTALALS</sequence>
<dbReference type="SMART" id="SM00240">
    <property type="entry name" value="FHA"/>
    <property type="match status" value="1"/>
</dbReference>
<dbReference type="HOGENOM" id="CLU_850247_0_0_1"/>
<dbReference type="AlphaFoldDB" id="A0A0C3BE63"/>
<dbReference type="CDD" id="cd00060">
    <property type="entry name" value="FHA"/>
    <property type="match status" value="1"/>
</dbReference>
<feature type="domain" description="FHA" evidence="2">
    <location>
        <begin position="46"/>
        <end position="109"/>
    </location>
</feature>
<organism evidence="3 4">
    <name type="scientific">Serendipita vermifera MAFF 305830</name>
    <dbReference type="NCBI Taxonomy" id="933852"/>
    <lineage>
        <taxon>Eukaryota</taxon>
        <taxon>Fungi</taxon>
        <taxon>Dikarya</taxon>
        <taxon>Basidiomycota</taxon>
        <taxon>Agaricomycotina</taxon>
        <taxon>Agaricomycetes</taxon>
        <taxon>Sebacinales</taxon>
        <taxon>Serendipitaceae</taxon>
        <taxon>Serendipita</taxon>
    </lineage>
</organism>
<feature type="region of interest" description="Disordered" evidence="1">
    <location>
        <begin position="261"/>
        <end position="303"/>
    </location>
</feature>
<dbReference type="PROSITE" id="PS50006">
    <property type="entry name" value="FHA_DOMAIN"/>
    <property type="match status" value="1"/>
</dbReference>